<dbReference type="Pfam" id="PF05485">
    <property type="entry name" value="THAP"/>
    <property type="match status" value="1"/>
</dbReference>
<sequence>MPEEKERTCFVPLCKGGYKSFKEKVSLLRAPADPVRLQNGRENIKRGDKVLDETCVVCSRHFDDRYIQRTFKHVINGEDVEFDRERPSLTPDAVPTIFPDGPAYLTKPVPRKRKERNIADCTAPPAKRKVPNEPTTSQACDDCCRWRGNSTGAAPVSQHNAAVRHFAAKFACPVTQKHCASHGTTIQCRVTCAC</sequence>
<protein>
    <recommendedName>
        <fullName evidence="6">THAP-type domain-containing protein</fullName>
    </recommendedName>
</protein>
<keyword evidence="4 5" id="KW-0238">DNA-binding</keyword>
<dbReference type="InterPro" id="IPR026516">
    <property type="entry name" value="THAP1/10"/>
</dbReference>
<evidence type="ECO:0000313" key="8">
    <source>
        <dbReference type="Proteomes" id="UP000821853"/>
    </source>
</evidence>
<dbReference type="PROSITE" id="PS50950">
    <property type="entry name" value="ZF_THAP"/>
    <property type="match status" value="1"/>
</dbReference>
<dbReference type="SUPFAM" id="SSF57716">
    <property type="entry name" value="Glucocorticoid receptor-like (DNA-binding domain)"/>
    <property type="match status" value="1"/>
</dbReference>
<keyword evidence="2 5" id="KW-0863">Zinc-finger</keyword>
<dbReference type="AlphaFoldDB" id="A0A9J6GHD8"/>
<reference evidence="7 8" key="1">
    <citation type="journal article" date="2020" name="Cell">
        <title>Large-Scale Comparative Analyses of Tick Genomes Elucidate Their Genetic Diversity and Vector Capacities.</title>
        <authorList>
            <consortium name="Tick Genome and Microbiome Consortium (TIGMIC)"/>
            <person name="Jia N."/>
            <person name="Wang J."/>
            <person name="Shi W."/>
            <person name="Du L."/>
            <person name="Sun Y."/>
            <person name="Zhan W."/>
            <person name="Jiang J.F."/>
            <person name="Wang Q."/>
            <person name="Zhang B."/>
            <person name="Ji P."/>
            <person name="Bell-Sakyi L."/>
            <person name="Cui X.M."/>
            <person name="Yuan T.T."/>
            <person name="Jiang B.G."/>
            <person name="Yang W.F."/>
            <person name="Lam T.T."/>
            <person name="Chang Q.C."/>
            <person name="Ding S.J."/>
            <person name="Wang X.J."/>
            <person name="Zhu J.G."/>
            <person name="Ruan X.D."/>
            <person name="Zhao L."/>
            <person name="Wei J.T."/>
            <person name="Ye R.Z."/>
            <person name="Que T.C."/>
            <person name="Du C.H."/>
            <person name="Zhou Y.H."/>
            <person name="Cheng J.X."/>
            <person name="Dai P.F."/>
            <person name="Guo W.B."/>
            <person name="Han X.H."/>
            <person name="Huang E.J."/>
            <person name="Li L.F."/>
            <person name="Wei W."/>
            <person name="Gao Y.C."/>
            <person name="Liu J.Z."/>
            <person name="Shao H.Z."/>
            <person name="Wang X."/>
            <person name="Wang C.C."/>
            <person name="Yang T.C."/>
            <person name="Huo Q.B."/>
            <person name="Li W."/>
            <person name="Chen H.Y."/>
            <person name="Chen S.E."/>
            <person name="Zhou L.G."/>
            <person name="Ni X.B."/>
            <person name="Tian J.H."/>
            <person name="Sheng Y."/>
            <person name="Liu T."/>
            <person name="Pan Y.S."/>
            <person name="Xia L.Y."/>
            <person name="Li J."/>
            <person name="Zhao F."/>
            <person name="Cao W.C."/>
        </authorList>
    </citation>
    <scope>NUCLEOTIDE SEQUENCE [LARGE SCALE GENOMIC DNA]</scope>
    <source>
        <strain evidence="7">HaeL-2018</strain>
    </source>
</reference>
<gene>
    <name evidence="7" type="ORF">HPB48_011345</name>
</gene>
<feature type="domain" description="THAP-type" evidence="6">
    <location>
        <begin position="1"/>
        <end position="98"/>
    </location>
</feature>
<evidence type="ECO:0000256" key="1">
    <source>
        <dbReference type="ARBA" id="ARBA00022723"/>
    </source>
</evidence>
<keyword evidence="8" id="KW-1185">Reference proteome</keyword>
<accession>A0A9J6GHD8</accession>
<dbReference type="PANTHER" id="PTHR46600:SF11">
    <property type="entry name" value="THAP DOMAIN-CONTAINING PROTEIN 10"/>
    <property type="match status" value="1"/>
</dbReference>
<keyword evidence="1" id="KW-0479">Metal-binding</keyword>
<comment type="caution">
    <text evidence="7">The sequence shown here is derived from an EMBL/GenBank/DDBJ whole genome shotgun (WGS) entry which is preliminary data.</text>
</comment>
<dbReference type="OrthoDB" id="6501275at2759"/>
<dbReference type="InterPro" id="IPR006612">
    <property type="entry name" value="THAP_Znf"/>
</dbReference>
<dbReference type="GO" id="GO:0043565">
    <property type="term" value="F:sequence-specific DNA binding"/>
    <property type="evidence" value="ECO:0007669"/>
    <property type="project" value="InterPro"/>
</dbReference>
<dbReference type="SMART" id="SM00692">
    <property type="entry name" value="DM3"/>
    <property type="match status" value="1"/>
</dbReference>
<dbReference type="SMART" id="SM00980">
    <property type="entry name" value="THAP"/>
    <property type="match status" value="1"/>
</dbReference>
<dbReference type="EMBL" id="JABSTR010000007">
    <property type="protein sequence ID" value="KAH9374762.1"/>
    <property type="molecule type" value="Genomic_DNA"/>
</dbReference>
<organism evidence="7 8">
    <name type="scientific">Haemaphysalis longicornis</name>
    <name type="common">Bush tick</name>
    <dbReference type="NCBI Taxonomy" id="44386"/>
    <lineage>
        <taxon>Eukaryota</taxon>
        <taxon>Metazoa</taxon>
        <taxon>Ecdysozoa</taxon>
        <taxon>Arthropoda</taxon>
        <taxon>Chelicerata</taxon>
        <taxon>Arachnida</taxon>
        <taxon>Acari</taxon>
        <taxon>Parasitiformes</taxon>
        <taxon>Ixodida</taxon>
        <taxon>Ixodoidea</taxon>
        <taxon>Ixodidae</taxon>
        <taxon>Haemaphysalinae</taxon>
        <taxon>Haemaphysalis</taxon>
    </lineage>
</organism>
<proteinExistence type="predicted"/>
<dbReference type="Proteomes" id="UP000821853">
    <property type="component" value="Chromosome 5"/>
</dbReference>
<keyword evidence="3" id="KW-0862">Zinc</keyword>
<dbReference type="VEuPathDB" id="VectorBase:HLOH_046233"/>
<evidence type="ECO:0000313" key="7">
    <source>
        <dbReference type="EMBL" id="KAH9374762.1"/>
    </source>
</evidence>
<evidence type="ECO:0000256" key="3">
    <source>
        <dbReference type="ARBA" id="ARBA00022833"/>
    </source>
</evidence>
<name>A0A9J6GHD8_HAELO</name>
<evidence type="ECO:0000259" key="6">
    <source>
        <dbReference type="PROSITE" id="PS50950"/>
    </source>
</evidence>
<evidence type="ECO:0000256" key="4">
    <source>
        <dbReference type="ARBA" id="ARBA00023125"/>
    </source>
</evidence>
<dbReference type="OMA" id="RRCFVEN"/>
<evidence type="ECO:0000256" key="5">
    <source>
        <dbReference type="PROSITE-ProRule" id="PRU00309"/>
    </source>
</evidence>
<dbReference type="GO" id="GO:0008270">
    <property type="term" value="F:zinc ion binding"/>
    <property type="evidence" value="ECO:0007669"/>
    <property type="project" value="UniProtKB-KW"/>
</dbReference>
<dbReference type="PANTHER" id="PTHR46600">
    <property type="entry name" value="THAP DOMAIN-CONTAINING"/>
    <property type="match status" value="1"/>
</dbReference>
<evidence type="ECO:0000256" key="2">
    <source>
        <dbReference type="ARBA" id="ARBA00022771"/>
    </source>
</evidence>